<accession>A0AAW1LVG9</accession>
<dbReference type="AlphaFoldDB" id="A0AAW1LVG9"/>
<feature type="transmembrane region" description="Helical" evidence="6">
    <location>
        <begin position="207"/>
        <end position="231"/>
    </location>
</feature>
<gene>
    <name evidence="7" type="ORF">QE152_g9231</name>
</gene>
<keyword evidence="4 6" id="KW-1133">Transmembrane helix</keyword>
<name>A0AAW1LVG9_POPJA</name>
<comment type="subcellular location">
    <subcellularLocation>
        <location evidence="1">Membrane</location>
        <topology evidence="1">Multi-pass membrane protein</topology>
    </subcellularLocation>
</comment>
<sequence length="275" mass="31959">MGSVVSANDRVEPVERQEFQAFQQRTTSEESDDFRSPKNRQCTDVFFLILMATFLIVLGVLIIYCFIHGDIYRVLNGYDNCANVCGRQNYKVKNDPRFACLGIDWKYENLLLVRNLEYYSGNTEQVQKICVHNCSEHGDYRQVFNRCLPKKAVSSVDSFISKLGWHDFFHEATEDLLLTWKEIVYLCIIGFVFSVILVALLRFFVGFLVWVVLIGVILFSVIVTGLLWYFYKQHTDDRNNEIAYFGITIANEKKIYYLVGAITQTIEITRLLILE</sequence>
<proteinExistence type="inferred from homology"/>
<dbReference type="EMBL" id="JASPKY010000078">
    <property type="protein sequence ID" value="KAK9739187.1"/>
    <property type="molecule type" value="Genomic_DNA"/>
</dbReference>
<reference evidence="7 8" key="1">
    <citation type="journal article" date="2024" name="BMC Genomics">
        <title>De novo assembly and annotation of Popillia japonica's genome with initial clues to its potential as an invasive pest.</title>
        <authorList>
            <person name="Cucini C."/>
            <person name="Boschi S."/>
            <person name="Funari R."/>
            <person name="Cardaioli E."/>
            <person name="Iannotti N."/>
            <person name="Marturano G."/>
            <person name="Paoli F."/>
            <person name="Bruttini M."/>
            <person name="Carapelli A."/>
            <person name="Frati F."/>
            <person name="Nardi F."/>
        </authorList>
    </citation>
    <scope>NUCLEOTIDE SEQUENCE [LARGE SCALE GENOMIC DNA]</scope>
    <source>
        <strain evidence="7">DMR45628</strain>
    </source>
</reference>
<evidence type="ECO:0000256" key="2">
    <source>
        <dbReference type="ARBA" id="ARBA00007168"/>
    </source>
</evidence>
<evidence type="ECO:0000313" key="8">
    <source>
        <dbReference type="Proteomes" id="UP001458880"/>
    </source>
</evidence>
<keyword evidence="5 6" id="KW-0472">Membrane</keyword>
<comment type="similarity">
    <text evidence="2">Belongs to the CTL (choline transporter-like) family.</text>
</comment>
<evidence type="ECO:0000256" key="6">
    <source>
        <dbReference type="SAM" id="Phobius"/>
    </source>
</evidence>
<comment type="caution">
    <text evidence="7">The sequence shown here is derived from an EMBL/GenBank/DDBJ whole genome shotgun (WGS) entry which is preliminary data.</text>
</comment>
<dbReference type="Proteomes" id="UP001458880">
    <property type="component" value="Unassembled WGS sequence"/>
</dbReference>
<evidence type="ECO:0000256" key="1">
    <source>
        <dbReference type="ARBA" id="ARBA00004141"/>
    </source>
</evidence>
<keyword evidence="8" id="KW-1185">Reference proteome</keyword>
<dbReference type="GO" id="GO:0016020">
    <property type="term" value="C:membrane"/>
    <property type="evidence" value="ECO:0007669"/>
    <property type="project" value="UniProtKB-SubCell"/>
</dbReference>
<dbReference type="InterPro" id="IPR007603">
    <property type="entry name" value="Choline_transptr-like"/>
</dbReference>
<evidence type="ECO:0000256" key="5">
    <source>
        <dbReference type="ARBA" id="ARBA00023136"/>
    </source>
</evidence>
<feature type="transmembrane region" description="Helical" evidence="6">
    <location>
        <begin position="45"/>
        <end position="67"/>
    </location>
</feature>
<protein>
    <submittedName>
        <fullName evidence="7">Uncharacterized protein</fullName>
    </submittedName>
</protein>
<evidence type="ECO:0000256" key="4">
    <source>
        <dbReference type="ARBA" id="ARBA00022989"/>
    </source>
</evidence>
<dbReference type="PANTHER" id="PTHR12385:SF96">
    <property type="entry name" value="CHOLINE TRANSPORTER-LIKE PROTEIN"/>
    <property type="match status" value="1"/>
</dbReference>
<dbReference type="GO" id="GO:0022857">
    <property type="term" value="F:transmembrane transporter activity"/>
    <property type="evidence" value="ECO:0007669"/>
    <property type="project" value="InterPro"/>
</dbReference>
<organism evidence="7 8">
    <name type="scientific">Popillia japonica</name>
    <name type="common">Japanese beetle</name>
    <dbReference type="NCBI Taxonomy" id="7064"/>
    <lineage>
        <taxon>Eukaryota</taxon>
        <taxon>Metazoa</taxon>
        <taxon>Ecdysozoa</taxon>
        <taxon>Arthropoda</taxon>
        <taxon>Hexapoda</taxon>
        <taxon>Insecta</taxon>
        <taxon>Pterygota</taxon>
        <taxon>Neoptera</taxon>
        <taxon>Endopterygota</taxon>
        <taxon>Coleoptera</taxon>
        <taxon>Polyphaga</taxon>
        <taxon>Scarabaeiformia</taxon>
        <taxon>Scarabaeidae</taxon>
        <taxon>Rutelinae</taxon>
        <taxon>Popillia</taxon>
    </lineage>
</organism>
<dbReference type="PANTHER" id="PTHR12385">
    <property type="entry name" value="CHOLINE TRANSPORTER-LIKE (SLC FAMILY 44)"/>
    <property type="match status" value="1"/>
</dbReference>
<feature type="transmembrane region" description="Helical" evidence="6">
    <location>
        <begin position="183"/>
        <end position="201"/>
    </location>
</feature>
<evidence type="ECO:0000256" key="3">
    <source>
        <dbReference type="ARBA" id="ARBA00022692"/>
    </source>
</evidence>
<evidence type="ECO:0000313" key="7">
    <source>
        <dbReference type="EMBL" id="KAK9739187.1"/>
    </source>
</evidence>
<keyword evidence="3 6" id="KW-0812">Transmembrane</keyword>